<name>A0A069AU21_CLODI</name>
<evidence type="ECO:0000313" key="2">
    <source>
        <dbReference type="EMBL" id="CDS87841.1"/>
    </source>
</evidence>
<accession>A0A069AU21</accession>
<protein>
    <recommendedName>
        <fullName evidence="4">Solute-binding protein family 3/N-terminal domain-containing protein</fullName>
    </recommendedName>
</protein>
<evidence type="ECO:0000313" key="1">
    <source>
        <dbReference type="EMBL" id="CDS85552.1"/>
    </source>
</evidence>
<dbReference type="AlphaFoldDB" id="A0A069AU21"/>
<dbReference type="NCBIfam" id="NF040727">
    <property type="entry name" value="SBP_SaoB_CU"/>
    <property type="match status" value="1"/>
</dbReference>
<reference evidence="3" key="1">
    <citation type="submission" date="2014-07" db="EMBL/GenBank/DDBJ databases">
        <authorList>
            <person name="Monot Marc"/>
        </authorList>
    </citation>
    <scope>NUCLEOTIDE SEQUENCE</scope>
    <source>
        <strain evidence="3">7032989</strain>
        <strain evidence="2">7032994</strain>
    </source>
</reference>
<evidence type="ECO:0008006" key="4">
    <source>
        <dbReference type="Google" id="ProtNLM"/>
    </source>
</evidence>
<dbReference type="EMBL" id="LK932402">
    <property type="protein sequence ID" value="CDS87841.1"/>
    <property type="molecule type" value="Genomic_DNA"/>
</dbReference>
<organism evidence="3">
    <name type="scientific">Clostridioides difficile</name>
    <name type="common">Peptoclostridium difficile</name>
    <dbReference type="NCBI Taxonomy" id="1496"/>
    <lineage>
        <taxon>Bacteria</taxon>
        <taxon>Bacillati</taxon>
        <taxon>Bacillota</taxon>
        <taxon>Clostridia</taxon>
        <taxon>Peptostreptococcales</taxon>
        <taxon>Peptostreptococcaceae</taxon>
        <taxon>Clostridioides</taxon>
    </lineage>
</organism>
<dbReference type="EMBL" id="LK932994">
    <property type="protein sequence ID" value="CDT12773.1"/>
    <property type="molecule type" value="Genomic_DNA"/>
</dbReference>
<dbReference type="EMBL" id="LK932505">
    <property type="protein sequence ID" value="CDS85552.1"/>
    <property type="molecule type" value="Genomic_DNA"/>
</dbReference>
<evidence type="ECO:0000313" key="3">
    <source>
        <dbReference type="EMBL" id="CDT12773.1"/>
    </source>
</evidence>
<proteinExistence type="predicted"/>
<gene>
    <name evidence="3" type="ORF">BN1095_330008</name>
    <name evidence="1" type="ORF">BN1096_520350</name>
    <name evidence="2" type="ORF">BN1097_630269</name>
</gene>
<sequence length="187" mass="21236">MQWALSSEEIDIAIICKDAAKQYVNVNSGFEVVGTVVQNSDIFLLSDNNPEKIGVIQNRDYQSELVKKYYKNVEVAPLLGTALTYGLESNLVDGVVIDCIKSIGLEGKRKSTTKLGDYDTYVLVVNKEFKKSKAYSDFITLYNKSVDALKNKATFKKVLKEYRNIRNIDMEEISNWKLKFLKIKAID</sequence>